<dbReference type="EMBL" id="JAULSU010000007">
    <property type="protein sequence ID" value="KAK0611642.1"/>
    <property type="molecule type" value="Genomic_DNA"/>
</dbReference>
<feature type="region of interest" description="Disordered" evidence="1">
    <location>
        <begin position="793"/>
        <end position="813"/>
    </location>
</feature>
<comment type="caution">
    <text evidence="2">The sequence shown here is derived from an EMBL/GenBank/DDBJ whole genome shotgun (WGS) entry which is preliminary data.</text>
</comment>
<feature type="compositionally biased region" description="Basic and acidic residues" evidence="1">
    <location>
        <begin position="573"/>
        <end position="583"/>
    </location>
</feature>
<protein>
    <recommendedName>
        <fullName evidence="4">C2H2-type domain-containing protein</fullName>
    </recommendedName>
</protein>
<keyword evidence="3" id="KW-1185">Reference proteome</keyword>
<dbReference type="AlphaFoldDB" id="A0AA39TSZ2"/>
<feature type="region of interest" description="Disordered" evidence="1">
    <location>
        <begin position="521"/>
        <end position="583"/>
    </location>
</feature>
<sequence>MLENCPGGTQGPFTDSGYSSALGVPVTRSLAHNPDAEADRDDTTVYTGTTSVDDSHRRSHVQELANEIYRQLQLDENTQEWESISKQVPNLIKAFAIRVGSFFGTSAGRSAMRFLHKHSSDFVSVVDNLLILDDDRPKGSGNGLEIMSLAEKMDLWANRNDVADERKHEDLFEGVVDEDDKLDAAAVELLSYRNNLVGSPPYNWLMSTLRRDLKSIGNAPEIAIRNQLLEMLPSGEISRRHPPKTHSVTFEIAWDILRTINGRPSEGKCFSGAEVYLENENSDGSLVNVLRYSQSRWPSGGEEFLSMLDAIRRHDSLMATSSSCISSSDSFKLSARVLHHTLRVAVNGLSYFVAERGEQLAWLAVNLNRHRNRGRTYEPYLNGEGFIMVPPSAASSPGETMALEIQVIQGDHVTMWDNRLAEAESEESNLSELALQLRDLDVATSPPTVGTYSDRSATGRLRESLLSLETTTSRQSSLDSDMLSISDRSEHIDPFSKPPEASVIFNEILHRLLDDWGRNKCCQSSPKQSSQSSGATQRGGSTSDSSTSISRGGQKRPLRPSDNDDELDDGDSDLPRPKKGARTELPPRKCFACPFWKKKPRAHRDCFGYKLSRIKDVKQHLARQHTPIHCERCLKVFHDRQSKREHFESDEPCVRGQHGELDGVSNEQNEDLRRKSKRGQTESEQWFAIWHILFPRITQPDSPYMDFEQSQEFAEWEEFCQKRGPAIVAEEMNRYISAGSSSPDWLPELLQMAQSGFRAAFEEFRAQNGSSFSSSETDDVDGNWAEIEEQAVQADGEESSTVQHRPVVDQPTGTAEQIDIQLNVNGQNFEDYQQFGDWLDWGESSLQ</sequence>
<dbReference type="PANTHER" id="PTHR38166:SF1">
    <property type="entry name" value="C2H2-TYPE DOMAIN-CONTAINING PROTEIN"/>
    <property type="match status" value="1"/>
</dbReference>
<dbReference type="PANTHER" id="PTHR38166">
    <property type="entry name" value="C2H2-TYPE DOMAIN-CONTAINING PROTEIN-RELATED"/>
    <property type="match status" value="1"/>
</dbReference>
<feature type="region of interest" description="Disordered" evidence="1">
    <location>
        <begin position="646"/>
        <end position="679"/>
    </location>
</feature>
<gene>
    <name evidence="2" type="ORF">B0T14DRAFT_333160</name>
</gene>
<feature type="compositionally biased region" description="Basic and acidic residues" evidence="1">
    <location>
        <begin position="34"/>
        <end position="43"/>
    </location>
</feature>
<reference evidence="2" key="1">
    <citation type="submission" date="2023-06" db="EMBL/GenBank/DDBJ databases">
        <title>Genome-scale phylogeny and comparative genomics of the fungal order Sordariales.</title>
        <authorList>
            <consortium name="Lawrence Berkeley National Laboratory"/>
            <person name="Hensen N."/>
            <person name="Bonometti L."/>
            <person name="Westerberg I."/>
            <person name="Brannstrom I.O."/>
            <person name="Guillou S."/>
            <person name="Cros-Aarteil S."/>
            <person name="Calhoun S."/>
            <person name="Haridas S."/>
            <person name="Kuo A."/>
            <person name="Mondo S."/>
            <person name="Pangilinan J."/>
            <person name="Riley R."/>
            <person name="Labutti K."/>
            <person name="Andreopoulos B."/>
            <person name="Lipzen A."/>
            <person name="Chen C."/>
            <person name="Yanf M."/>
            <person name="Daum C."/>
            <person name="Ng V."/>
            <person name="Clum A."/>
            <person name="Steindorff A."/>
            <person name="Ohm R."/>
            <person name="Martin F."/>
            <person name="Silar P."/>
            <person name="Natvig D."/>
            <person name="Lalanne C."/>
            <person name="Gautier V."/>
            <person name="Ament-Velasquez S.L."/>
            <person name="Kruys A."/>
            <person name="Hutchinson M.I."/>
            <person name="Powell A.J."/>
            <person name="Barry K."/>
            <person name="Miller A.N."/>
            <person name="Grigoriev I.V."/>
            <person name="Debuchy R."/>
            <person name="Gladieux P."/>
            <person name="Thoren M.H."/>
            <person name="Johannesson H."/>
        </authorList>
    </citation>
    <scope>NUCLEOTIDE SEQUENCE</scope>
    <source>
        <strain evidence="2">CBS 606.72</strain>
    </source>
</reference>
<evidence type="ECO:0000256" key="1">
    <source>
        <dbReference type="SAM" id="MobiDB-lite"/>
    </source>
</evidence>
<name>A0AA39TSZ2_9PEZI</name>
<feature type="region of interest" description="Disordered" evidence="1">
    <location>
        <begin position="30"/>
        <end position="57"/>
    </location>
</feature>
<accession>A0AA39TSZ2</accession>
<organism evidence="2 3">
    <name type="scientific">Immersiella caudata</name>
    <dbReference type="NCBI Taxonomy" id="314043"/>
    <lineage>
        <taxon>Eukaryota</taxon>
        <taxon>Fungi</taxon>
        <taxon>Dikarya</taxon>
        <taxon>Ascomycota</taxon>
        <taxon>Pezizomycotina</taxon>
        <taxon>Sordariomycetes</taxon>
        <taxon>Sordariomycetidae</taxon>
        <taxon>Sordariales</taxon>
        <taxon>Lasiosphaeriaceae</taxon>
        <taxon>Immersiella</taxon>
    </lineage>
</organism>
<feature type="compositionally biased region" description="Low complexity" evidence="1">
    <location>
        <begin position="523"/>
        <end position="552"/>
    </location>
</feature>
<proteinExistence type="predicted"/>
<evidence type="ECO:0008006" key="4">
    <source>
        <dbReference type="Google" id="ProtNLM"/>
    </source>
</evidence>
<evidence type="ECO:0000313" key="2">
    <source>
        <dbReference type="EMBL" id="KAK0611642.1"/>
    </source>
</evidence>
<feature type="compositionally biased region" description="Acidic residues" evidence="1">
    <location>
        <begin position="563"/>
        <end position="572"/>
    </location>
</feature>
<feature type="compositionally biased region" description="Basic and acidic residues" evidence="1">
    <location>
        <begin position="646"/>
        <end position="661"/>
    </location>
</feature>
<dbReference type="Proteomes" id="UP001175000">
    <property type="component" value="Unassembled WGS sequence"/>
</dbReference>
<evidence type="ECO:0000313" key="3">
    <source>
        <dbReference type="Proteomes" id="UP001175000"/>
    </source>
</evidence>